<organism evidence="1 2">
    <name type="scientific">Crotalaria pallida</name>
    <name type="common">Smooth rattlebox</name>
    <name type="synonym">Crotalaria striata</name>
    <dbReference type="NCBI Taxonomy" id="3830"/>
    <lineage>
        <taxon>Eukaryota</taxon>
        <taxon>Viridiplantae</taxon>
        <taxon>Streptophyta</taxon>
        <taxon>Embryophyta</taxon>
        <taxon>Tracheophyta</taxon>
        <taxon>Spermatophyta</taxon>
        <taxon>Magnoliopsida</taxon>
        <taxon>eudicotyledons</taxon>
        <taxon>Gunneridae</taxon>
        <taxon>Pentapetalae</taxon>
        <taxon>rosids</taxon>
        <taxon>fabids</taxon>
        <taxon>Fabales</taxon>
        <taxon>Fabaceae</taxon>
        <taxon>Papilionoideae</taxon>
        <taxon>50 kb inversion clade</taxon>
        <taxon>genistoids sensu lato</taxon>
        <taxon>core genistoids</taxon>
        <taxon>Crotalarieae</taxon>
        <taxon>Crotalaria</taxon>
    </lineage>
</organism>
<reference evidence="1 2" key="1">
    <citation type="submission" date="2024-01" db="EMBL/GenBank/DDBJ databases">
        <title>The genomes of 5 underutilized Papilionoideae crops provide insights into root nodulation and disease resistanc.</title>
        <authorList>
            <person name="Yuan L."/>
        </authorList>
    </citation>
    <scope>NUCLEOTIDE SEQUENCE [LARGE SCALE GENOMIC DNA]</scope>
    <source>
        <strain evidence="1">ZHUSHIDOU_FW_LH</strain>
        <tissue evidence="1">Leaf</tissue>
    </source>
</reference>
<sequence length="68" mass="7659">MMLDSGHLNDFLITILYFSFAPPRGLIEDGCQAQWFVDGQATFEAIASSIKDAKSEIFICGWWLCPEL</sequence>
<dbReference type="SUPFAM" id="SSF56024">
    <property type="entry name" value="Phospholipase D/nuclease"/>
    <property type="match status" value="1"/>
</dbReference>
<dbReference type="EMBL" id="JAYWIO010000008">
    <property type="protein sequence ID" value="KAK7246415.1"/>
    <property type="molecule type" value="Genomic_DNA"/>
</dbReference>
<keyword evidence="2" id="KW-1185">Reference proteome</keyword>
<dbReference type="Proteomes" id="UP001372338">
    <property type="component" value="Unassembled WGS sequence"/>
</dbReference>
<evidence type="ECO:0000313" key="2">
    <source>
        <dbReference type="Proteomes" id="UP001372338"/>
    </source>
</evidence>
<comment type="caution">
    <text evidence="1">The sequence shown here is derived from an EMBL/GenBank/DDBJ whole genome shotgun (WGS) entry which is preliminary data.</text>
</comment>
<dbReference type="AlphaFoldDB" id="A0AAN9EA89"/>
<evidence type="ECO:0000313" key="1">
    <source>
        <dbReference type="EMBL" id="KAK7246415.1"/>
    </source>
</evidence>
<proteinExistence type="predicted"/>
<name>A0AAN9EA89_CROPI</name>
<accession>A0AAN9EA89</accession>
<protein>
    <submittedName>
        <fullName evidence="1">Uncharacterized protein</fullName>
    </submittedName>
</protein>
<gene>
    <name evidence="1" type="ORF">RIF29_41283</name>
</gene>